<reference evidence="16 17" key="1">
    <citation type="submission" date="2015-12" db="EMBL/GenBank/DDBJ databases">
        <title>Genome sequence of Thalassospira lucentensis MCCC 1A02072.</title>
        <authorList>
            <person name="Lu L."/>
            <person name="Lai Q."/>
            <person name="Shao Z."/>
            <person name="Qian P."/>
        </authorList>
    </citation>
    <scope>NUCLEOTIDE SEQUENCE [LARGE SCALE GENOMIC DNA]</scope>
    <source>
        <strain evidence="16 17">MCCC 1A02072</strain>
    </source>
</reference>
<feature type="binding site" evidence="13">
    <location>
        <position position="124"/>
    </location>
    <ligand>
        <name>(6S)-5,6,7,8-tetrahydrofolate</name>
        <dbReference type="ChEBI" id="CHEBI:57453"/>
    </ligand>
</feature>
<dbReference type="InterPro" id="IPR019798">
    <property type="entry name" value="Ser_HO-MeTrfase_PLP_BS"/>
</dbReference>
<dbReference type="AlphaFoldDB" id="A0A154L9A8"/>
<dbReference type="RefSeq" id="WP_062948771.1">
    <property type="nucleotide sequence ID" value="NZ_LPVY01000003.1"/>
</dbReference>
<dbReference type="GO" id="GO:0032259">
    <property type="term" value="P:methylation"/>
    <property type="evidence" value="ECO:0007669"/>
    <property type="project" value="UniProtKB-KW"/>
</dbReference>
<gene>
    <name evidence="13 16" type="primary">glyA</name>
    <name evidence="16" type="ORF">AUP42_11105</name>
</gene>
<dbReference type="InterPro" id="IPR015422">
    <property type="entry name" value="PyrdxlP-dep_Trfase_small"/>
</dbReference>
<dbReference type="GO" id="GO:0035999">
    <property type="term" value="P:tetrahydrofolate interconversion"/>
    <property type="evidence" value="ECO:0007669"/>
    <property type="project" value="UniProtKB-UniRule"/>
</dbReference>
<evidence type="ECO:0000256" key="14">
    <source>
        <dbReference type="PIRSR" id="PIRSR000412-50"/>
    </source>
</evidence>
<dbReference type="Proteomes" id="UP000076335">
    <property type="component" value="Unassembled WGS sequence"/>
</dbReference>
<comment type="caution">
    <text evidence="13">Lacks conserved residue(s) required for the propagation of feature annotation.</text>
</comment>
<evidence type="ECO:0000259" key="15">
    <source>
        <dbReference type="Pfam" id="PF00464"/>
    </source>
</evidence>
<dbReference type="OrthoDB" id="9803846at2"/>
<dbReference type="GO" id="GO:0008168">
    <property type="term" value="F:methyltransferase activity"/>
    <property type="evidence" value="ECO:0007669"/>
    <property type="project" value="UniProtKB-KW"/>
</dbReference>
<keyword evidence="9 13" id="KW-0808">Transferase</keyword>
<dbReference type="FunFam" id="3.90.1150.10:FF:000003">
    <property type="entry name" value="Serine hydroxymethyltransferase"/>
    <property type="match status" value="1"/>
</dbReference>
<feature type="binding site" evidence="13">
    <location>
        <begin position="128"/>
        <end position="130"/>
    </location>
    <ligand>
        <name>(6S)-5,6,7,8-tetrahydrofolate</name>
        <dbReference type="ChEBI" id="CHEBI:57453"/>
    </ligand>
</feature>
<feature type="site" description="Plays an important role in substrate specificity" evidence="13">
    <location>
        <position position="232"/>
    </location>
</feature>
<keyword evidence="7 13" id="KW-0554">One-carbon metabolism</keyword>
<dbReference type="EMBL" id="LPVY01000003">
    <property type="protein sequence ID" value="KZB68017.1"/>
    <property type="molecule type" value="Genomic_DNA"/>
</dbReference>
<evidence type="ECO:0000256" key="11">
    <source>
        <dbReference type="ARBA" id="ARBA00051216"/>
    </source>
</evidence>
<dbReference type="InterPro" id="IPR039429">
    <property type="entry name" value="SHMT-like_dom"/>
</dbReference>
<comment type="catalytic activity">
    <reaction evidence="1 13">
        <text>(6R)-5,10-methylene-5,6,7,8-tetrahydrofolate + glycine + H2O = (6S)-5,6,7,8-tetrahydrofolate + L-serine</text>
        <dbReference type="Rhea" id="RHEA:15481"/>
        <dbReference type="ChEBI" id="CHEBI:15377"/>
        <dbReference type="ChEBI" id="CHEBI:15636"/>
        <dbReference type="ChEBI" id="CHEBI:33384"/>
        <dbReference type="ChEBI" id="CHEBI:57305"/>
        <dbReference type="ChEBI" id="CHEBI:57453"/>
        <dbReference type="EC" id="2.1.2.1"/>
    </reaction>
</comment>
<evidence type="ECO:0000256" key="6">
    <source>
        <dbReference type="ARBA" id="ARBA00022490"/>
    </source>
</evidence>
<dbReference type="SUPFAM" id="SSF53383">
    <property type="entry name" value="PLP-dependent transferases"/>
    <property type="match status" value="1"/>
</dbReference>
<comment type="subcellular location">
    <subcellularLocation>
        <location evidence="3 13">Cytoplasm</location>
    </subcellularLocation>
</comment>
<dbReference type="EC" id="2.1.2.1" evidence="13"/>
<keyword evidence="8 13" id="KW-0028">Amino-acid biosynthesis</keyword>
<comment type="subunit">
    <text evidence="5 13">Homodimer.</text>
</comment>
<dbReference type="GO" id="GO:0030170">
    <property type="term" value="F:pyridoxal phosphate binding"/>
    <property type="evidence" value="ECO:0007669"/>
    <property type="project" value="UniProtKB-UniRule"/>
</dbReference>
<evidence type="ECO:0000313" key="16">
    <source>
        <dbReference type="EMBL" id="KZB68017.1"/>
    </source>
</evidence>
<feature type="domain" description="Serine hydroxymethyltransferase-like" evidence="15">
    <location>
        <begin position="11"/>
        <end position="388"/>
    </location>
</feature>
<organism evidence="16 17">
    <name type="scientific">Thalassospira lucentensis</name>
    <dbReference type="NCBI Taxonomy" id="168935"/>
    <lineage>
        <taxon>Bacteria</taxon>
        <taxon>Pseudomonadati</taxon>
        <taxon>Pseudomonadota</taxon>
        <taxon>Alphaproteobacteria</taxon>
        <taxon>Rhodospirillales</taxon>
        <taxon>Thalassospiraceae</taxon>
        <taxon>Thalassospira</taxon>
    </lineage>
</organism>
<dbReference type="GO" id="GO:0004372">
    <property type="term" value="F:glycine hydroxymethyltransferase activity"/>
    <property type="evidence" value="ECO:0007669"/>
    <property type="project" value="UniProtKB-UniRule"/>
</dbReference>
<evidence type="ECO:0000256" key="4">
    <source>
        <dbReference type="ARBA" id="ARBA00006376"/>
    </source>
</evidence>
<evidence type="ECO:0000256" key="3">
    <source>
        <dbReference type="ARBA" id="ARBA00004496"/>
    </source>
</evidence>
<comment type="catalytic activity">
    <reaction evidence="11">
        <text>(6R)-5,10-methylene-5,6,7,8-tetrahydrofolate + D-alanine + H2O = 2-methylserine + (6S)-5,6,7,8-tetrahydrofolate</text>
        <dbReference type="Rhea" id="RHEA:10064"/>
        <dbReference type="ChEBI" id="CHEBI:15377"/>
        <dbReference type="ChEBI" id="CHEBI:15636"/>
        <dbReference type="ChEBI" id="CHEBI:57416"/>
        <dbReference type="ChEBI" id="CHEBI:57453"/>
        <dbReference type="ChEBI" id="CHEBI:58275"/>
        <dbReference type="EC" id="2.1.2.7"/>
    </reaction>
</comment>
<dbReference type="PANTHER" id="PTHR11680:SF35">
    <property type="entry name" value="SERINE HYDROXYMETHYLTRANSFERASE 1"/>
    <property type="match status" value="1"/>
</dbReference>
<evidence type="ECO:0000313" key="17">
    <source>
        <dbReference type="Proteomes" id="UP000076335"/>
    </source>
</evidence>
<dbReference type="InterPro" id="IPR049943">
    <property type="entry name" value="Ser_HO-MeTrfase-like"/>
</dbReference>
<comment type="caution">
    <text evidence="16">The sequence shown here is derived from an EMBL/GenBank/DDBJ whole genome shotgun (WGS) entry which is preliminary data.</text>
</comment>
<evidence type="ECO:0000256" key="12">
    <source>
        <dbReference type="ARBA" id="ARBA00057572"/>
    </source>
</evidence>
<comment type="cofactor">
    <cofactor evidence="2 13 14">
        <name>pyridoxal 5'-phosphate</name>
        <dbReference type="ChEBI" id="CHEBI:597326"/>
    </cofactor>
</comment>
<accession>A0A154L9A8</accession>
<dbReference type="GO" id="GO:0005829">
    <property type="term" value="C:cytosol"/>
    <property type="evidence" value="ECO:0007669"/>
    <property type="project" value="TreeGrafter"/>
</dbReference>
<keyword evidence="16" id="KW-0489">Methyltransferase</keyword>
<dbReference type="Gene3D" id="3.40.640.10">
    <property type="entry name" value="Type I PLP-dependent aspartate aminotransferase-like (Major domain)"/>
    <property type="match status" value="1"/>
</dbReference>
<comment type="function">
    <text evidence="13">Catalyzes the reversible interconversion of serine and glycine with tetrahydrofolate (THF) serving as the one-carbon carrier. This reaction serves as the major source of one-carbon groups required for the biosynthesis of purines, thymidylate, methionine, and other important biomolecules. Also exhibits THF-independent aldolase activity toward beta-hydroxyamino acids, producing glycine and aldehydes, via a retro-aldol mechanism.</text>
</comment>
<dbReference type="CDD" id="cd00378">
    <property type="entry name" value="SHMT"/>
    <property type="match status" value="1"/>
</dbReference>
<dbReference type="NCBIfam" id="NF000586">
    <property type="entry name" value="PRK00011.1"/>
    <property type="match status" value="1"/>
</dbReference>
<dbReference type="UniPathway" id="UPA00193"/>
<dbReference type="Pfam" id="PF00464">
    <property type="entry name" value="SHMT"/>
    <property type="match status" value="1"/>
</dbReference>
<evidence type="ECO:0000256" key="7">
    <source>
        <dbReference type="ARBA" id="ARBA00022563"/>
    </source>
</evidence>
<evidence type="ECO:0000256" key="9">
    <source>
        <dbReference type="ARBA" id="ARBA00022679"/>
    </source>
</evidence>
<comment type="pathway">
    <text evidence="13">Amino-acid biosynthesis; glycine biosynthesis; glycine from L-serine: step 1/1.</text>
</comment>
<comment type="similarity">
    <text evidence="4 13">Belongs to the SHMT family.</text>
</comment>
<proteinExistence type="inferred from homology"/>
<sequence>MSFKGFFSTSLSEADPALFKSVTDELDRQQNQIEMIASENIVSKAVIEAQGTVLTNKYAEGYPSRRYYGGCEFVDVAEELAINRAKELFGCEFVNVQPHSGAQANGAVMLALCKPGDTILGMSLDAGGHLTHGARPALSGKWFNAIQYGVREDDLTLDYDQVEALAAEHKPTLIIAGGSAIPRQIDFKRFREIADKVGALLMVDMAHFAGLVAGGVHPSPLPYADIVTTTTHKTLRGPRGGMILSNNVEIGKKINSAVFPGLQGGPLMHVIAAKAVAFGEALRPEFKEYAQQVVDNAKALAEVLVKRGFDIVTGGTDTHLMLVDLRPKGLKGNNAEVALERAGITCNKNGIPFDTEKPTITSGVRLGTPAGTTRGFGVEEFKQIGELIGDVLDALVDNPDGNAQIENAVRTKVEDLCKRFPIYA</sequence>
<evidence type="ECO:0000256" key="1">
    <source>
        <dbReference type="ARBA" id="ARBA00001528"/>
    </source>
</evidence>
<dbReference type="PIRSF" id="PIRSF000412">
    <property type="entry name" value="SHMT"/>
    <property type="match status" value="1"/>
</dbReference>
<dbReference type="PANTHER" id="PTHR11680">
    <property type="entry name" value="SERINE HYDROXYMETHYLTRANSFERASE"/>
    <property type="match status" value="1"/>
</dbReference>
<dbReference type="HAMAP" id="MF_00051">
    <property type="entry name" value="SHMT"/>
    <property type="match status" value="1"/>
</dbReference>
<comment type="function">
    <text evidence="12">Catalyzes the reversible interconversion of alpha-methyl-L-serine to D-alanine with tetrahydrofolate (THF) serving as the one-carbon carrier. Cannot use alpha-methyl-D-serine, L-serine, D-serine or L-alanine.</text>
</comment>
<keyword evidence="6 13" id="KW-0963">Cytoplasm</keyword>
<dbReference type="Gene3D" id="3.90.1150.10">
    <property type="entry name" value="Aspartate Aminotransferase, domain 1"/>
    <property type="match status" value="1"/>
</dbReference>
<comment type="pathway">
    <text evidence="13">One-carbon metabolism; tetrahydrofolate interconversion.</text>
</comment>
<evidence type="ECO:0000256" key="2">
    <source>
        <dbReference type="ARBA" id="ARBA00001933"/>
    </source>
</evidence>
<dbReference type="GO" id="GO:0019264">
    <property type="term" value="P:glycine biosynthetic process from serine"/>
    <property type="evidence" value="ECO:0007669"/>
    <property type="project" value="UniProtKB-UniRule"/>
</dbReference>
<dbReference type="PROSITE" id="PS00096">
    <property type="entry name" value="SHMT"/>
    <property type="match status" value="1"/>
</dbReference>
<dbReference type="GO" id="GO:0050413">
    <property type="term" value="F:D-alanine 2-hydroxymethyltransferase activity"/>
    <property type="evidence" value="ECO:0007669"/>
    <property type="project" value="UniProtKB-EC"/>
</dbReference>
<dbReference type="UniPathway" id="UPA00288">
    <property type="reaction ID" value="UER01023"/>
</dbReference>
<evidence type="ECO:0000256" key="13">
    <source>
        <dbReference type="HAMAP-Rule" id="MF_00051"/>
    </source>
</evidence>
<dbReference type="InterPro" id="IPR015421">
    <property type="entry name" value="PyrdxlP-dep_Trfase_major"/>
</dbReference>
<evidence type="ECO:0000256" key="10">
    <source>
        <dbReference type="ARBA" id="ARBA00022898"/>
    </source>
</evidence>
<dbReference type="InterPro" id="IPR001085">
    <property type="entry name" value="Ser_HO-MeTrfase"/>
</dbReference>
<evidence type="ECO:0000256" key="8">
    <source>
        <dbReference type="ARBA" id="ARBA00022605"/>
    </source>
</evidence>
<evidence type="ECO:0000256" key="5">
    <source>
        <dbReference type="ARBA" id="ARBA00011738"/>
    </source>
</evidence>
<dbReference type="FunFam" id="3.40.640.10:FF:000001">
    <property type="entry name" value="Serine hydroxymethyltransferase"/>
    <property type="match status" value="1"/>
</dbReference>
<feature type="modified residue" description="N6-(pyridoxal phosphate)lysine" evidence="13 14">
    <location>
        <position position="233"/>
    </location>
</feature>
<protein>
    <recommendedName>
        <fullName evidence="13">Serine hydroxymethyltransferase</fullName>
        <shortName evidence="13">SHMT</shortName>
        <shortName evidence="13">Serine methylase</shortName>
        <ecNumber evidence="13">2.1.2.1</ecNumber>
    </recommendedName>
</protein>
<name>A0A154L9A8_9PROT</name>
<keyword evidence="10 13" id="KW-0663">Pyridoxal phosphate</keyword>
<dbReference type="InterPro" id="IPR015424">
    <property type="entry name" value="PyrdxlP-dep_Trfase"/>
</dbReference>